<reference evidence="1 2" key="1">
    <citation type="journal article" date="2019" name="Front. Microbiol.">
        <title>Thermoanaerosceptrum fracticalcis gen. nov. sp. nov., a Novel Fumarate-Fermenting Microorganism From a Deep Fractured Carbonate Aquifer of the US Great Basin.</title>
        <authorList>
            <person name="Hamilton-Brehm S.D."/>
            <person name="Stewart L.E."/>
            <person name="Zavarin M."/>
            <person name="Caldwell M."/>
            <person name="Lawson P.A."/>
            <person name="Onstott T.C."/>
            <person name="Grzymski J."/>
            <person name="Neveux I."/>
            <person name="Lollar B.S."/>
            <person name="Russell C.E."/>
            <person name="Moser D.P."/>
        </authorList>
    </citation>
    <scope>NUCLEOTIDE SEQUENCE [LARGE SCALE GENOMIC DNA]</scope>
    <source>
        <strain evidence="1 2">DRI-13</strain>
    </source>
</reference>
<protein>
    <submittedName>
        <fullName evidence="1">Uncharacterized protein</fullName>
    </submittedName>
</protein>
<evidence type="ECO:0000313" key="2">
    <source>
        <dbReference type="Proteomes" id="UP000515847"/>
    </source>
</evidence>
<gene>
    <name evidence="1" type="ORF">BR63_03310</name>
</gene>
<dbReference type="KEGG" id="tfr:BR63_03310"/>
<dbReference type="RefSeq" id="WP_034423062.1">
    <property type="nucleotide sequence ID" value="NZ_CP045798.1"/>
</dbReference>
<organism evidence="1 2">
    <name type="scientific">Thermanaerosceptrum fracticalcis</name>
    <dbReference type="NCBI Taxonomy" id="1712410"/>
    <lineage>
        <taxon>Bacteria</taxon>
        <taxon>Bacillati</taxon>
        <taxon>Bacillota</taxon>
        <taxon>Clostridia</taxon>
        <taxon>Eubacteriales</taxon>
        <taxon>Peptococcaceae</taxon>
        <taxon>Thermanaerosceptrum</taxon>
    </lineage>
</organism>
<keyword evidence="2" id="KW-1185">Reference proteome</keyword>
<evidence type="ECO:0000313" key="1">
    <source>
        <dbReference type="EMBL" id="QNB45429.1"/>
    </source>
</evidence>
<name>A0A7G6E025_THEFR</name>
<dbReference type="EMBL" id="CP045798">
    <property type="protein sequence ID" value="QNB45429.1"/>
    <property type="molecule type" value="Genomic_DNA"/>
</dbReference>
<dbReference type="Proteomes" id="UP000515847">
    <property type="component" value="Chromosome"/>
</dbReference>
<accession>A0A7G6E025</accession>
<dbReference type="AlphaFoldDB" id="A0A7G6E025"/>
<sequence length="66" mass="7501">MPDYYLLTIKISRSDVVEALMAAGVEPTDSNIEQFLSEEMDTIREEISQQICDIVADVAIGRYKEF</sequence>
<proteinExistence type="predicted"/>